<dbReference type="PANTHER" id="PTHR31676:SF27">
    <property type="entry name" value="EXPRESSED PROTEIN"/>
    <property type="match status" value="1"/>
</dbReference>
<dbReference type="SUPFAM" id="SSF141562">
    <property type="entry name" value="At5g01610-like"/>
    <property type="match status" value="1"/>
</dbReference>
<sequence>MEWNKEVERTMAKWDNFGVGLVKSEGPTARRQHLLPKGAQSYVLHQDGSFEVYVSGECEFEFKVVGSYLLRYKKKVTGTVGAGSLTNLQGVNMQVL</sequence>
<dbReference type="InterPro" id="IPR007493">
    <property type="entry name" value="DUF538"/>
</dbReference>
<dbReference type="InterPro" id="IPR036758">
    <property type="entry name" value="At5g01610-like"/>
</dbReference>
<reference evidence="1 2" key="1">
    <citation type="submission" date="2023-10" db="EMBL/GenBank/DDBJ databases">
        <title>Chromosome-scale genome assembly provides insights into flower coloration mechanisms of Canna indica.</title>
        <authorList>
            <person name="Li C."/>
        </authorList>
    </citation>
    <scope>NUCLEOTIDE SEQUENCE [LARGE SCALE GENOMIC DNA]</scope>
    <source>
        <tissue evidence="1">Flower</tissue>
    </source>
</reference>
<name>A0AAQ3Q028_9LILI</name>
<protein>
    <submittedName>
        <fullName evidence="1">Uncharacterized protein</fullName>
    </submittedName>
</protein>
<keyword evidence="2" id="KW-1185">Reference proteome</keyword>
<dbReference type="Pfam" id="PF04398">
    <property type="entry name" value="DUF538"/>
    <property type="match status" value="1"/>
</dbReference>
<dbReference type="Gene3D" id="2.30.240.10">
    <property type="entry name" value="At5g01610-like"/>
    <property type="match status" value="1"/>
</dbReference>
<gene>
    <name evidence="1" type="ORF">Cni_G02368</name>
</gene>
<dbReference type="PANTHER" id="PTHR31676">
    <property type="entry name" value="T31J12.3 PROTEIN-RELATED"/>
    <property type="match status" value="1"/>
</dbReference>
<evidence type="ECO:0000313" key="1">
    <source>
        <dbReference type="EMBL" id="WOK93668.1"/>
    </source>
</evidence>
<organism evidence="1 2">
    <name type="scientific">Canna indica</name>
    <name type="common">Indian-shot</name>
    <dbReference type="NCBI Taxonomy" id="4628"/>
    <lineage>
        <taxon>Eukaryota</taxon>
        <taxon>Viridiplantae</taxon>
        <taxon>Streptophyta</taxon>
        <taxon>Embryophyta</taxon>
        <taxon>Tracheophyta</taxon>
        <taxon>Spermatophyta</taxon>
        <taxon>Magnoliopsida</taxon>
        <taxon>Liliopsida</taxon>
        <taxon>Zingiberales</taxon>
        <taxon>Cannaceae</taxon>
        <taxon>Canna</taxon>
    </lineage>
</organism>
<proteinExistence type="predicted"/>
<dbReference type="Proteomes" id="UP001327560">
    <property type="component" value="Chromosome 1"/>
</dbReference>
<dbReference type="EMBL" id="CP136890">
    <property type="protein sequence ID" value="WOK93668.1"/>
    <property type="molecule type" value="Genomic_DNA"/>
</dbReference>
<evidence type="ECO:0000313" key="2">
    <source>
        <dbReference type="Proteomes" id="UP001327560"/>
    </source>
</evidence>
<accession>A0AAQ3Q028</accession>
<dbReference type="AlphaFoldDB" id="A0AAQ3Q028"/>